<dbReference type="Gene3D" id="3.80.10.10">
    <property type="entry name" value="Ribonuclease Inhibitor"/>
    <property type="match status" value="4"/>
</dbReference>
<dbReference type="InterPro" id="IPR006553">
    <property type="entry name" value="Leu-rich_rpt_Cys-con_subtyp"/>
</dbReference>
<gene>
    <name evidence="3" type="ORF">SDRG_10986</name>
</gene>
<organism evidence="3 4">
    <name type="scientific">Saprolegnia diclina (strain VS20)</name>
    <dbReference type="NCBI Taxonomy" id="1156394"/>
    <lineage>
        <taxon>Eukaryota</taxon>
        <taxon>Sar</taxon>
        <taxon>Stramenopiles</taxon>
        <taxon>Oomycota</taxon>
        <taxon>Saprolegniomycetes</taxon>
        <taxon>Saprolegniales</taxon>
        <taxon>Saprolegniaceae</taxon>
        <taxon>Saprolegnia</taxon>
    </lineage>
</organism>
<dbReference type="GO" id="GO:0005737">
    <property type="term" value="C:cytoplasm"/>
    <property type="evidence" value="ECO:0007669"/>
    <property type="project" value="TreeGrafter"/>
</dbReference>
<dbReference type="RefSeq" id="XP_008615226.1">
    <property type="nucleotide sequence ID" value="XM_008617004.1"/>
</dbReference>
<dbReference type="VEuPathDB" id="FungiDB:SDRG_10986"/>
<dbReference type="OrthoDB" id="423607at2759"/>
<dbReference type="AlphaFoldDB" id="T0QCW1"/>
<dbReference type="SMART" id="SM00015">
    <property type="entry name" value="IQ"/>
    <property type="match status" value="8"/>
</dbReference>
<dbReference type="InterPro" id="IPR050648">
    <property type="entry name" value="F-box_LRR-repeat"/>
</dbReference>
<dbReference type="Proteomes" id="UP000030762">
    <property type="component" value="Unassembled WGS sequence"/>
</dbReference>
<accession>T0QCW1</accession>
<evidence type="ECO:0000313" key="4">
    <source>
        <dbReference type="Proteomes" id="UP000030762"/>
    </source>
</evidence>
<dbReference type="InterPro" id="IPR032675">
    <property type="entry name" value="LRR_dom_sf"/>
</dbReference>
<reference evidence="3 4" key="1">
    <citation type="submission" date="2012-04" db="EMBL/GenBank/DDBJ databases">
        <title>The Genome Sequence of Saprolegnia declina VS20.</title>
        <authorList>
            <consortium name="The Broad Institute Genome Sequencing Platform"/>
            <person name="Russ C."/>
            <person name="Nusbaum C."/>
            <person name="Tyler B."/>
            <person name="van West P."/>
            <person name="Dieguez-Uribeondo J."/>
            <person name="de Bruijn I."/>
            <person name="Tripathy S."/>
            <person name="Jiang R."/>
            <person name="Young S.K."/>
            <person name="Zeng Q."/>
            <person name="Gargeya S."/>
            <person name="Fitzgerald M."/>
            <person name="Haas B."/>
            <person name="Abouelleil A."/>
            <person name="Alvarado L."/>
            <person name="Arachchi H.M."/>
            <person name="Berlin A."/>
            <person name="Chapman S.B."/>
            <person name="Goldberg J."/>
            <person name="Griggs A."/>
            <person name="Gujja S."/>
            <person name="Hansen M."/>
            <person name="Howarth C."/>
            <person name="Imamovic A."/>
            <person name="Larimer J."/>
            <person name="McCowen C."/>
            <person name="Montmayeur A."/>
            <person name="Murphy C."/>
            <person name="Neiman D."/>
            <person name="Pearson M."/>
            <person name="Priest M."/>
            <person name="Roberts A."/>
            <person name="Saif S."/>
            <person name="Shea T."/>
            <person name="Sisk P."/>
            <person name="Sykes S."/>
            <person name="Wortman J."/>
            <person name="Nusbaum C."/>
            <person name="Birren B."/>
        </authorList>
    </citation>
    <scope>NUCLEOTIDE SEQUENCE [LARGE SCALE GENOMIC DNA]</scope>
    <source>
        <strain evidence="3 4">VS20</strain>
    </source>
</reference>
<dbReference type="PANTHER" id="PTHR13382">
    <property type="entry name" value="MITOCHONDRIAL ATP SYNTHASE COUPLING FACTOR B"/>
    <property type="match status" value="1"/>
</dbReference>
<keyword evidence="1" id="KW-0833">Ubl conjugation pathway</keyword>
<dbReference type="Pfam" id="PF25372">
    <property type="entry name" value="DUF7885"/>
    <property type="match status" value="1"/>
</dbReference>
<dbReference type="PROSITE" id="PS50096">
    <property type="entry name" value="IQ"/>
    <property type="match status" value="5"/>
</dbReference>
<dbReference type="InterPro" id="IPR000048">
    <property type="entry name" value="IQ_motif_EF-hand-BS"/>
</dbReference>
<dbReference type="EMBL" id="JH767169">
    <property type="protein sequence ID" value="EQC31385.1"/>
    <property type="molecule type" value="Genomic_DNA"/>
</dbReference>
<protein>
    <recommendedName>
        <fullName evidence="2">F-box/LRR-repeat protein 15-like leucin rich repeat domain-containing protein</fullName>
    </recommendedName>
</protein>
<feature type="domain" description="F-box/LRR-repeat protein 15-like leucin rich repeat" evidence="2">
    <location>
        <begin position="446"/>
        <end position="599"/>
    </location>
</feature>
<sequence>MAPQKARKVPSKVSEATLARWVAELDEFKYARSVKLHCLRDRDNATGAPYGLGAKLQRILDRVGGLDTLVASPPAFLSFKDSFHKVPMEDLDFSGMRVNDWLSTLASRTIPPGVPVKPSVCRTLLLRESDVTDGGLKHIGKLKFIHTLSVAKCEALTDASLTLIRRTLAQLSVLHIDECRNFSSDVLIATWTDCTKLHSLSAQGCPAVTDRFLHCVATTKRQPGALTRYLDVSKCRNVTDAGITDVADCKHEMELTYFAFGHCLQVQSMAFFAFETSKTLGVLETLDIPSLDLDETSVSWLVGGCRRLKKLNLAHCLQINDFCLLLLAQCTRLRWLSLNGCSRVTSKGLTNLFSKENSDTHATQRHVSLLEYLNVRNCYEINNDGLGAIGGACTDLQHLNLQGLSHVSDAGIMTVAKLCTQLRHLVLSGCRNELFYGRPDIGDETLAIVSKLCRRMTILDVTGGPRVTTHGVMLVAANCHNLLELYVGDTVIDDAAVIAVARHCRDLHTLNLSKCPLLTDKAVTAIASSLFRLERLTLSHCTHLTNQSLVALAGSRMELRFLDLNGNANITDDGLIALVTGCDKLRDVRLRGCERLTKSCLRRCTLALPFCGSPEPASPAKAGAKSSDFEMTPAATTWLVLFEKLLAQYCAVELLQACARKWQQRDLTLLSVTKRKRLRQRRAASRIQRAFRAHLKWVVYLRSLQRGRNRAILLHVQAIYRGNACRRRVRAYKADVLHLSLCVQRAAKHHLHRRHGCEAIARNVRRIQRTYRRYYRNERLRSMVRLIYERIIMMQAVMRGGLARQSVRHRRVLFTASAVCIQSTYRMHQTRIWYVSYCNQIVAAAVRVQTWARQRFEMRHWQHAKAAVRRVQKRFRTYRAVRRFNAIAALRLARKGDLAARLIQRVFRGHCGRRRARLFRKIQHCTYSVQGQTAVELLYRRRFLRRGAARLLQRWATSTMHRMRLTRLGAWRARQARRCIGRYLIAWFGRVQYQKRRALMLALTLDLQRVYRGHRGRCVYRARRLAYRRLVGAIEMERITRGFLARRFTQHMRIAFTKAALLVQRVYRGKLGRRIAAIERAKLVLEAKDVYLKSVRGQLASRLYSLPMKEQKCLMERQVELLERTKRMLMRRRVGYEKKMEQVRANRRELWALANDAVGEHYHNHRKMVGASENVYVTKIERDTNAARRAALTTELTDIHVKMMRFKKALRDKINETRVMEPAEFWEVATATGVFDMRVPDGAS</sequence>
<dbReference type="InterPro" id="IPR057207">
    <property type="entry name" value="FBXL15_LRR"/>
</dbReference>
<dbReference type="InParanoid" id="T0QCW1"/>
<dbReference type="SMART" id="SM00367">
    <property type="entry name" value="LRR_CC"/>
    <property type="match status" value="14"/>
</dbReference>
<evidence type="ECO:0000256" key="1">
    <source>
        <dbReference type="ARBA" id="ARBA00022786"/>
    </source>
</evidence>
<dbReference type="Gene3D" id="1.20.5.190">
    <property type="match status" value="1"/>
</dbReference>
<keyword evidence="4" id="KW-1185">Reference proteome</keyword>
<evidence type="ECO:0000313" key="3">
    <source>
        <dbReference type="EMBL" id="EQC31385.1"/>
    </source>
</evidence>
<dbReference type="GeneID" id="19951713"/>
<dbReference type="SUPFAM" id="SSF52047">
    <property type="entry name" value="RNI-like"/>
    <property type="match status" value="2"/>
</dbReference>
<dbReference type="OMA" id="SKCAQIT"/>
<evidence type="ECO:0000259" key="2">
    <source>
        <dbReference type="Pfam" id="PF25372"/>
    </source>
</evidence>
<name>T0QCW1_SAPDV</name>
<proteinExistence type="predicted"/>
<dbReference type="eggNOG" id="KOG4341">
    <property type="taxonomic scope" value="Eukaryota"/>
</dbReference>